<dbReference type="Pfam" id="PF22624">
    <property type="entry name" value="AASDHPPT_N"/>
    <property type="match status" value="1"/>
</dbReference>
<dbReference type="GO" id="GO:0005829">
    <property type="term" value="C:cytosol"/>
    <property type="evidence" value="ECO:0007669"/>
    <property type="project" value="TreeGrafter"/>
</dbReference>
<dbReference type="InterPro" id="IPR008278">
    <property type="entry name" value="4-PPantetheinyl_Trfase_dom"/>
</dbReference>
<evidence type="ECO:0000313" key="6">
    <source>
        <dbReference type="Proteomes" id="UP001174037"/>
    </source>
</evidence>
<dbReference type="InterPro" id="IPR037143">
    <property type="entry name" value="4-PPantetheinyl_Trfase_dom_sf"/>
</dbReference>
<dbReference type="GO" id="GO:0000287">
    <property type="term" value="F:magnesium ion binding"/>
    <property type="evidence" value="ECO:0007669"/>
    <property type="project" value="InterPro"/>
</dbReference>
<dbReference type="InterPro" id="IPR050559">
    <property type="entry name" value="P-Pant_transferase_sf"/>
</dbReference>
<comment type="similarity">
    <text evidence="1">Belongs to the P-Pant transferase superfamily. Gsp/Sfp/HetI/AcpT family.</text>
</comment>
<evidence type="ECO:0000313" key="5">
    <source>
        <dbReference type="EMBL" id="MDK9866504.1"/>
    </source>
</evidence>
<evidence type="ECO:0000256" key="1">
    <source>
        <dbReference type="ARBA" id="ARBA00010990"/>
    </source>
</evidence>
<keyword evidence="2 5" id="KW-0808">Transferase</keyword>
<dbReference type="EMBL" id="JARGCK010000009">
    <property type="protein sequence ID" value="MDK9866504.1"/>
    <property type="molecule type" value="Genomic_DNA"/>
</dbReference>
<dbReference type="AlphaFoldDB" id="A0AAW7AP00"/>
<sequence length="221" mass="26277">MKLYLINVSDLNYDAIQNRFLNHIRCDKQNRIHNLHVENDKVLTLISELLLYYALIKDYGFSLEELIFEENEYGKPYLLKSQNVHFNLSHSNEWAACYISDSPVGVDIEQIDDIDKKLFCHITHTNERAMMSNNKENFFSFWCLKESYIKFIGKGLYFDIKQLSFDFNIKHNIELIYNNEIITNHFLLLDVIENYKLAVCCENIVTPKIEFVTYKNIEKHL</sequence>
<comment type="caution">
    <text evidence="5">The sequence shown here is derived from an EMBL/GenBank/DDBJ whole genome shotgun (WGS) entry which is preliminary data.</text>
</comment>
<name>A0AAW7AP00_9STAP</name>
<feature type="domain" description="4'-phosphopantetheinyl transferase" evidence="3">
    <location>
        <begin position="103"/>
        <end position="200"/>
    </location>
</feature>
<feature type="domain" description="4'-phosphopantetheinyl transferase N-terminal" evidence="4">
    <location>
        <begin position="20"/>
        <end position="96"/>
    </location>
</feature>
<dbReference type="Gene3D" id="3.90.470.20">
    <property type="entry name" value="4'-phosphopantetheinyl transferase domain"/>
    <property type="match status" value="2"/>
</dbReference>
<accession>A0AAW7AP00</accession>
<dbReference type="Pfam" id="PF01648">
    <property type="entry name" value="ACPS"/>
    <property type="match status" value="1"/>
</dbReference>
<evidence type="ECO:0000256" key="2">
    <source>
        <dbReference type="ARBA" id="ARBA00022679"/>
    </source>
</evidence>
<organism evidence="5 6">
    <name type="scientific">Staphylococcus equorum</name>
    <dbReference type="NCBI Taxonomy" id="246432"/>
    <lineage>
        <taxon>Bacteria</taxon>
        <taxon>Bacillati</taxon>
        <taxon>Bacillota</taxon>
        <taxon>Bacilli</taxon>
        <taxon>Bacillales</taxon>
        <taxon>Staphylococcaceae</taxon>
        <taxon>Staphylococcus</taxon>
    </lineage>
</organism>
<evidence type="ECO:0000259" key="4">
    <source>
        <dbReference type="Pfam" id="PF22624"/>
    </source>
</evidence>
<evidence type="ECO:0000259" key="3">
    <source>
        <dbReference type="Pfam" id="PF01648"/>
    </source>
</evidence>
<dbReference type="InterPro" id="IPR055066">
    <property type="entry name" value="AASDHPPT_N"/>
</dbReference>
<reference evidence="5" key="1">
    <citation type="journal article" date="2023" name="Int. J. Mol. Sci.">
        <title>Antibiotic Resistance/Susceptibility Profiles of Staphylococcus equorum Strains from Cheese, and Genome Analysis for Antibiotic Resistance Genes.</title>
        <authorList>
            <person name="Vazquez L."/>
            <person name="Srednik M.E."/>
            <person name="Rodriguez J."/>
            <person name="Florez A.B."/>
            <person name="Mayo B."/>
        </authorList>
    </citation>
    <scope>NUCLEOTIDE SEQUENCE</scope>
    <source>
        <strain evidence="5">5A3I</strain>
    </source>
</reference>
<proteinExistence type="inferred from homology"/>
<dbReference type="GO" id="GO:0019878">
    <property type="term" value="P:lysine biosynthetic process via aminoadipic acid"/>
    <property type="evidence" value="ECO:0007669"/>
    <property type="project" value="TreeGrafter"/>
</dbReference>
<dbReference type="GO" id="GO:0008897">
    <property type="term" value="F:holo-[acyl-carrier-protein] synthase activity"/>
    <property type="evidence" value="ECO:0007669"/>
    <property type="project" value="InterPro"/>
</dbReference>
<dbReference type="RefSeq" id="WP_285324060.1">
    <property type="nucleotide sequence ID" value="NZ_JARGCK010000009.1"/>
</dbReference>
<dbReference type="SUPFAM" id="SSF56214">
    <property type="entry name" value="4'-phosphopantetheinyl transferase"/>
    <property type="match status" value="2"/>
</dbReference>
<dbReference type="PANTHER" id="PTHR12215:SF10">
    <property type="entry name" value="L-AMINOADIPATE-SEMIALDEHYDE DEHYDROGENASE-PHOSPHOPANTETHEINYL TRANSFERASE"/>
    <property type="match status" value="1"/>
</dbReference>
<gene>
    <name evidence="5" type="ORF">P1A27_11170</name>
</gene>
<dbReference type="PANTHER" id="PTHR12215">
    <property type="entry name" value="PHOSPHOPANTETHEINE TRANSFERASE"/>
    <property type="match status" value="1"/>
</dbReference>
<protein>
    <submittedName>
        <fullName evidence="5">4'-phosphopantetheinyl transferase superfamily protein</fullName>
    </submittedName>
</protein>
<dbReference type="Proteomes" id="UP001174037">
    <property type="component" value="Unassembled WGS sequence"/>
</dbReference>
<reference evidence="5" key="2">
    <citation type="submission" date="2023-03" db="EMBL/GenBank/DDBJ databases">
        <authorList>
            <person name="Vazquez L."/>
            <person name="Rodriguez J."/>
            <person name="Mayo B."/>
            <person name="Florez A.B."/>
        </authorList>
    </citation>
    <scope>NUCLEOTIDE SEQUENCE</scope>
    <source>
        <strain evidence="5">5A3I</strain>
    </source>
</reference>